<feature type="compositionally biased region" description="Polar residues" evidence="12">
    <location>
        <begin position="31"/>
        <end position="43"/>
    </location>
</feature>
<dbReference type="OrthoDB" id="4084751at2759"/>
<keyword evidence="5 10" id="KW-0378">Hydrolase</keyword>
<evidence type="ECO:0000256" key="1">
    <source>
        <dbReference type="ARBA" id="ARBA00002169"/>
    </source>
</evidence>
<keyword evidence="6 10" id="KW-0442">Lipid degradation</keyword>
<dbReference type="GeneID" id="37228613"/>
<dbReference type="InterPro" id="IPR002642">
    <property type="entry name" value="LysoPLipase_cat_dom"/>
</dbReference>
<proteinExistence type="inferred from homology"/>
<dbReference type="AlphaFoldDB" id="A0A395H576"/>
<keyword evidence="4" id="KW-0732">Signal</keyword>
<keyword evidence="8" id="KW-0325">Glycoprotein</keyword>
<gene>
    <name evidence="14" type="ORF">BO80DRAFT_492094</name>
</gene>
<evidence type="ECO:0000313" key="14">
    <source>
        <dbReference type="EMBL" id="RAL02836.1"/>
    </source>
</evidence>
<reference evidence="14 15" key="1">
    <citation type="submission" date="2018-02" db="EMBL/GenBank/DDBJ databases">
        <title>The genomes of Aspergillus section Nigri reveals drivers in fungal speciation.</title>
        <authorList>
            <consortium name="DOE Joint Genome Institute"/>
            <person name="Vesth T.C."/>
            <person name="Nybo J."/>
            <person name="Theobald S."/>
            <person name="Brandl J."/>
            <person name="Frisvad J.C."/>
            <person name="Nielsen K.F."/>
            <person name="Lyhne E.K."/>
            <person name="Kogle M.E."/>
            <person name="Kuo A."/>
            <person name="Riley R."/>
            <person name="Clum A."/>
            <person name="Nolan M."/>
            <person name="Lipzen A."/>
            <person name="Salamov A."/>
            <person name="Henrissat B."/>
            <person name="Wiebenga A."/>
            <person name="De vries R.P."/>
            <person name="Grigoriev I.V."/>
            <person name="Mortensen U.H."/>
            <person name="Andersen M.R."/>
            <person name="Baker S.E."/>
        </authorList>
    </citation>
    <scope>NUCLEOTIDE SEQUENCE [LARGE SCALE GENOMIC DNA]</scope>
    <source>
        <strain evidence="14 15">CBS 121593</strain>
    </source>
</reference>
<comment type="similarity">
    <text evidence="2 11">Belongs to the lysophospholipase family.</text>
</comment>
<dbReference type="PANTHER" id="PTHR10728">
    <property type="entry name" value="CYTOSOLIC PHOSPHOLIPASE A2"/>
    <property type="match status" value="1"/>
</dbReference>
<evidence type="ECO:0000256" key="4">
    <source>
        <dbReference type="ARBA" id="ARBA00022729"/>
    </source>
</evidence>
<feature type="domain" description="PLA2c" evidence="13">
    <location>
        <begin position="61"/>
        <end position="610"/>
    </location>
</feature>
<dbReference type="PANTHER" id="PTHR10728:SF33">
    <property type="entry name" value="LYSOPHOSPHOLIPASE 1-RELATED"/>
    <property type="match status" value="1"/>
</dbReference>
<evidence type="ECO:0000256" key="3">
    <source>
        <dbReference type="ARBA" id="ARBA00013274"/>
    </source>
</evidence>
<evidence type="ECO:0000256" key="6">
    <source>
        <dbReference type="ARBA" id="ARBA00022963"/>
    </source>
</evidence>
<dbReference type="FunFam" id="3.40.1090.10:FF:000010">
    <property type="entry name" value="Lysophospholipase"/>
    <property type="match status" value="1"/>
</dbReference>
<comment type="function">
    <text evidence="1">Catalyzes the release of fatty acids from lysophospholipids.</text>
</comment>
<dbReference type="RefSeq" id="XP_025577163.1">
    <property type="nucleotide sequence ID" value="XM_025723748.1"/>
</dbReference>
<evidence type="ECO:0000259" key="13">
    <source>
        <dbReference type="PROSITE" id="PS51210"/>
    </source>
</evidence>
<protein>
    <recommendedName>
        <fullName evidence="3 11">Lysophospholipase</fullName>
        <ecNumber evidence="3 11">3.1.1.5</ecNumber>
    </recommendedName>
</protein>
<dbReference type="InterPro" id="IPR016035">
    <property type="entry name" value="Acyl_Trfase/lysoPLipase"/>
</dbReference>
<sequence length="654" mass="70571">MRLSAARTAAATANSGLLSAAGPRGGERGRSSQGTLDLTSTGISPRALSNAPDGYTPANVSCPANRPTIRSASTLSANETAWLDVRRQQTVSAMKDFFGHINMSSFDAVSYINNHASNITNIPNIGIAVSGGGYRALTNGAGAIKAFDSRTEHSTETGHLGGLLQSATYLSGLSGGGWLLGSIYINNFTTISNLQTYKAGEVWQFQNSITKGPKTNGLQAWDTAEYYYDLAKVVAGKKDAGFNTSFTDYWGRALSYQLINATDGGPSYTWSSIALTQDFKDGKMPMPLLVADGRNPGETLIGSNSTVYEFNPWEFGSFDPSIYGFAPLEYLGSHFDNGAIPSSKPCVRGFDNAGFIMGTSSSLFNQFILKLNTTDIPSTLKKVLASILAELGDRNDDIAIYSPNPFYNYRNATIDYEKTPDLNVVDGGEDKQNLPLHPLIQPTRNLDVIFAVDSSASTPNNWPNGSPLVATYERSLNTSGIANGTAFPSIPDKNTFINLGLNTHPTFFGCNSSNITGHAPLVVYLPNYPYTTYSNKSTFQLTYDISERDDMITNGYNVVTMANATRDTYSDWPTCAGCAILSRSFDRTNTPVPDVCSRCFEKYCWDGTRNSTTPAAYEPSILLASAKSAGMKSAAPGTWTNPSTSDQERPYIRT</sequence>
<comment type="catalytic activity">
    <reaction evidence="9 11">
        <text>a 1-acyl-sn-glycero-3-phosphocholine + H2O = sn-glycerol 3-phosphocholine + a fatty acid + H(+)</text>
        <dbReference type="Rhea" id="RHEA:15177"/>
        <dbReference type="ChEBI" id="CHEBI:15377"/>
        <dbReference type="ChEBI" id="CHEBI:15378"/>
        <dbReference type="ChEBI" id="CHEBI:16870"/>
        <dbReference type="ChEBI" id="CHEBI:28868"/>
        <dbReference type="ChEBI" id="CHEBI:58168"/>
        <dbReference type="EC" id="3.1.1.5"/>
    </reaction>
</comment>
<dbReference type="Proteomes" id="UP000249402">
    <property type="component" value="Unassembled WGS sequence"/>
</dbReference>
<dbReference type="VEuPathDB" id="FungiDB:BO80DRAFT_492094"/>
<evidence type="ECO:0000313" key="15">
    <source>
        <dbReference type="Proteomes" id="UP000249402"/>
    </source>
</evidence>
<feature type="region of interest" description="Disordered" evidence="12">
    <location>
        <begin position="16"/>
        <end position="66"/>
    </location>
</feature>
<evidence type="ECO:0000256" key="10">
    <source>
        <dbReference type="PROSITE-ProRule" id="PRU00555"/>
    </source>
</evidence>
<keyword evidence="7 10" id="KW-0443">Lipid metabolism</keyword>
<evidence type="ECO:0000256" key="8">
    <source>
        <dbReference type="ARBA" id="ARBA00023180"/>
    </source>
</evidence>
<dbReference type="Pfam" id="PF01735">
    <property type="entry name" value="PLA2_B"/>
    <property type="match status" value="1"/>
</dbReference>
<organism evidence="14 15">
    <name type="scientific">Aspergillus ibericus CBS 121593</name>
    <dbReference type="NCBI Taxonomy" id="1448316"/>
    <lineage>
        <taxon>Eukaryota</taxon>
        <taxon>Fungi</taxon>
        <taxon>Dikarya</taxon>
        <taxon>Ascomycota</taxon>
        <taxon>Pezizomycotina</taxon>
        <taxon>Eurotiomycetes</taxon>
        <taxon>Eurotiomycetidae</taxon>
        <taxon>Eurotiales</taxon>
        <taxon>Aspergillaceae</taxon>
        <taxon>Aspergillus</taxon>
        <taxon>Aspergillus subgen. Circumdati</taxon>
    </lineage>
</organism>
<dbReference type="EC" id="3.1.1.5" evidence="3 11"/>
<accession>A0A395H576</accession>
<dbReference type="PROSITE" id="PS51210">
    <property type="entry name" value="PLA2C"/>
    <property type="match status" value="1"/>
</dbReference>
<feature type="region of interest" description="Disordered" evidence="12">
    <location>
        <begin position="633"/>
        <end position="654"/>
    </location>
</feature>
<evidence type="ECO:0000256" key="5">
    <source>
        <dbReference type="ARBA" id="ARBA00022801"/>
    </source>
</evidence>
<evidence type="ECO:0000256" key="7">
    <source>
        <dbReference type="ARBA" id="ARBA00023098"/>
    </source>
</evidence>
<evidence type="ECO:0000256" key="12">
    <source>
        <dbReference type="SAM" id="MobiDB-lite"/>
    </source>
</evidence>
<dbReference type="GO" id="GO:0046475">
    <property type="term" value="P:glycerophospholipid catabolic process"/>
    <property type="evidence" value="ECO:0007669"/>
    <property type="project" value="TreeGrafter"/>
</dbReference>
<evidence type="ECO:0000256" key="9">
    <source>
        <dbReference type="ARBA" id="ARBA00049531"/>
    </source>
</evidence>
<dbReference type="Gene3D" id="3.40.1090.10">
    <property type="entry name" value="Cytosolic phospholipase A2 catalytic domain"/>
    <property type="match status" value="1"/>
</dbReference>
<dbReference type="GO" id="GO:0004622">
    <property type="term" value="F:phosphatidylcholine lysophospholipase activity"/>
    <property type="evidence" value="ECO:0007669"/>
    <property type="project" value="UniProtKB-EC"/>
</dbReference>
<evidence type="ECO:0000256" key="11">
    <source>
        <dbReference type="RuleBase" id="RU362103"/>
    </source>
</evidence>
<dbReference type="STRING" id="1448316.A0A395H576"/>
<keyword evidence="15" id="KW-1185">Reference proteome</keyword>
<dbReference type="SMART" id="SM00022">
    <property type="entry name" value="PLAc"/>
    <property type="match status" value="1"/>
</dbReference>
<dbReference type="GO" id="GO:0005783">
    <property type="term" value="C:endoplasmic reticulum"/>
    <property type="evidence" value="ECO:0007669"/>
    <property type="project" value="TreeGrafter"/>
</dbReference>
<dbReference type="SUPFAM" id="SSF52151">
    <property type="entry name" value="FabD/lysophospholipase-like"/>
    <property type="match status" value="1"/>
</dbReference>
<dbReference type="GO" id="GO:0004623">
    <property type="term" value="F:phospholipase A2 activity"/>
    <property type="evidence" value="ECO:0007669"/>
    <property type="project" value="TreeGrafter"/>
</dbReference>
<dbReference type="EMBL" id="KZ824429">
    <property type="protein sequence ID" value="RAL02836.1"/>
    <property type="molecule type" value="Genomic_DNA"/>
</dbReference>
<dbReference type="GO" id="GO:0005829">
    <property type="term" value="C:cytosol"/>
    <property type="evidence" value="ECO:0007669"/>
    <property type="project" value="TreeGrafter"/>
</dbReference>
<evidence type="ECO:0000256" key="2">
    <source>
        <dbReference type="ARBA" id="ARBA00008780"/>
    </source>
</evidence>
<name>A0A395H576_9EURO</name>